<evidence type="ECO:0000313" key="5">
    <source>
        <dbReference type="EMBL" id="MBC5581949.1"/>
    </source>
</evidence>
<dbReference type="GO" id="GO:0046872">
    <property type="term" value="F:metal ion binding"/>
    <property type="evidence" value="ECO:0007669"/>
    <property type="project" value="UniProtKB-KW"/>
</dbReference>
<evidence type="ECO:0000259" key="4">
    <source>
        <dbReference type="PROSITE" id="PS51379"/>
    </source>
</evidence>
<dbReference type="AlphaFoldDB" id="A0A923KYF7"/>
<dbReference type="Gene3D" id="3.20.20.100">
    <property type="entry name" value="NADP-dependent oxidoreductase domain"/>
    <property type="match status" value="1"/>
</dbReference>
<keyword evidence="1" id="KW-0479">Metal-binding</keyword>
<keyword evidence="6" id="KW-1185">Reference proteome</keyword>
<dbReference type="Pfam" id="PF13187">
    <property type="entry name" value="Fer4_9"/>
    <property type="match status" value="1"/>
</dbReference>
<dbReference type="Pfam" id="PF00248">
    <property type="entry name" value="Aldo_ket_red"/>
    <property type="match status" value="1"/>
</dbReference>
<gene>
    <name evidence="5" type="ORF">H8S23_10555</name>
</gene>
<evidence type="ECO:0000313" key="6">
    <source>
        <dbReference type="Proteomes" id="UP000659630"/>
    </source>
</evidence>
<dbReference type="SUPFAM" id="SSF46548">
    <property type="entry name" value="alpha-helical ferredoxin"/>
    <property type="match status" value="1"/>
</dbReference>
<dbReference type="PANTHER" id="PTHR43312">
    <property type="entry name" value="D-THREO-ALDOSE 1-DEHYDROGENASE"/>
    <property type="match status" value="1"/>
</dbReference>
<keyword evidence="3" id="KW-0411">Iron-sulfur</keyword>
<evidence type="ECO:0000256" key="2">
    <source>
        <dbReference type="ARBA" id="ARBA00023004"/>
    </source>
</evidence>
<proteinExistence type="predicted"/>
<dbReference type="InterPro" id="IPR036812">
    <property type="entry name" value="NAD(P)_OxRdtase_dom_sf"/>
</dbReference>
<dbReference type="RefSeq" id="WP_186888324.1">
    <property type="nucleotide sequence ID" value="NZ_JACONZ010000004.1"/>
</dbReference>
<organism evidence="5 6">
    <name type="scientific">Anaerofilum hominis</name>
    <dbReference type="NCBI Taxonomy" id="2763016"/>
    <lineage>
        <taxon>Bacteria</taxon>
        <taxon>Bacillati</taxon>
        <taxon>Bacillota</taxon>
        <taxon>Clostridia</taxon>
        <taxon>Eubacteriales</taxon>
        <taxon>Oscillospiraceae</taxon>
        <taxon>Anaerofilum</taxon>
    </lineage>
</organism>
<dbReference type="CDD" id="cd19100">
    <property type="entry name" value="AKR_unchar"/>
    <property type="match status" value="1"/>
</dbReference>
<dbReference type="InterPro" id="IPR023210">
    <property type="entry name" value="NADP_OxRdtase_dom"/>
</dbReference>
<name>A0A923KYF7_9FIRM</name>
<dbReference type="EMBL" id="JACONZ010000004">
    <property type="protein sequence ID" value="MBC5581949.1"/>
    <property type="molecule type" value="Genomic_DNA"/>
</dbReference>
<evidence type="ECO:0000256" key="3">
    <source>
        <dbReference type="ARBA" id="ARBA00023014"/>
    </source>
</evidence>
<comment type="caution">
    <text evidence="5">The sequence shown here is derived from an EMBL/GenBank/DDBJ whole genome shotgun (WGS) entry which is preliminary data.</text>
</comment>
<evidence type="ECO:0000256" key="1">
    <source>
        <dbReference type="ARBA" id="ARBA00022723"/>
    </source>
</evidence>
<dbReference type="SUPFAM" id="SSF51430">
    <property type="entry name" value="NAD(P)-linked oxidoreductase"/>
    <property type="match status" value="1"/>
</dbReference>
<sequence length="382" mass="41348">MQYRELGRTGLRVGEIGMGCEGFVGKSAAEAAALVDVMEEAGVNCIDLYAPDPVMREALGKALRGRRDKFVLQGHLCTIWRDGQYKRTREIAEVKAGFEDLLARLGTDHVEIGMIHYVDALDDWETVKNGPVMAYARQLKAEGKIGCIGLSSHNPAPARAAVESGLVDVLMFSVNPCYDLQPAGEDVEALWADESYEKPLTNMDPERAGLYEACQRLGVGITVMKAFGGGDLLSAELSPAGKALTVSQCLHYALTRPAVACVMSGAHTAEELRACLRYEDAPAEERDYAAAFAALPRISWKGHCMYCGHCAPCPQGIDVASVTKFLNLARAQGAVPETVREHYALLPRTAAACISCGACEKRCPFEVPVIDNMRQAKEIFGC</sequence>
<dbReference type="InterPro" id="IPR017900">
    <property type="entry name" value="4Fe4S_Fe_S_CS"/>
</dbReference>
<dbReference type="InterPro" id="IPR053135">
    <property type="entry name" value="AKR2_Oxidoreductase"/>
</dbReference>
<protein>
    <submittedName>
        <fullName evidence="5">Aldo/keto reductase</fullName>
    </submittedName>
</protein>
<dbReference type="InterPro" id="IPR017896">
    <property type="entry name" value="4Fe4S_Fe-S-bd"/>
</dbReference>
<dbReference type="PROSITE" id="PS00198">
    <property type="entry name" value="4FE4S_FER_1"/>
    <property type="match status" value="1"/>
</dbReference>
<feature type="domain" description="4Fe-4S ferredoxin-type" evidence="4">
    <location>
        <begin position="344"/>
        <end position="373"/>
    </location>
</feature>
<reference evidence="5" key="1">
    <citation type="submission" date="2020-08" db="EMBL/GenBank/DDBJ databases">
        <title>Genome public.</title>
        <authorList>
            <person name="Liu C."/>
            <person name="Sun Q."/>
        </authorList>
    </citation>
    <scope>NUCLEOTIDE SEQUENCE</scope>
    <source>
        <strain evidence="5">BX8</strain>
    </source>
</reference>
<dbReference type="GO" id="GO:0051536">
    <property type="term" value="F:iron-sulfur cluster binding"/>
    <property type="evidence" value="ECO:0007669"/>
    <property type="project" value="UniProtKB-KW"/>
</dbReference>
<dbReference type="Proteomes" id="UP000659630">
    <property type="component" value="Unassembled WGS sequence"/>
</dbReference>
<keyword evidence="2" id="KW-0408">Iron</keyword>
<dbReference type="PROSITE" id="PS51379">
    <property type="entry name" value="4FE4S_FER_2"/>
    <property type="match status" value="1"/>
</dbReference>
<dbReference type="PANTHER" id="PTHR43312:SF1">
    <property type="entry name" value="NADP-DEPENDENT OXIDOREDUCTASE DOMAIN-CONTAINING PROTEIN"/>
    <property type="match status" value="1"/>
</dbReference>
<accession>A0A923KYF7</accession>